<evidence type="ECO:0000256" key="3">
    <source>
        <dbReference type="ARBA" id="ARBA00022679"/>
    </source>
</evidence>
<keyword evidence="6 7" id="KW-0472">Membrane</keyword>
<feature type="transmembrane region" description="Helical" evidence="7">
    <location>
        <begin position="396"/>
        <end position="414"/>
    </location>
</feature>
<evidence type="ECO:0000256" key="7">
    <source>
        <dbReference type="SAM" id="Phobius"/>
    </source>
</evidence>
<feature type="domain" description="ArnT-like N-terminal" evidence="8">
    <location>
        <begin position="120"/>
        <end position="256"/>
    </location>
</feature>
<sequence length="524" mass="60798">MGTKTKFSRHHILMIAMILLSTVITLFLSTQKINYHLDELLTYSLSNGTDYINIKPGETYELYGKHQESFLTPSGETRFNYQNVWKNQAEDVHPPFYYTIFHTISSFMPGEFTKYIGISINIFFNALIILLLYKFSMLITNSRKAAYLTSLFWAVNPGIMSDMMFIRMYIMTMFFCLLISYVHVKFMKDVTPSNSRFFLSLFLVSLGGALTHYYFIVFTFFVCALFVFYLLYKKQIKHLLMYVGTYILTILAVLGIFPSVYDHIFGGESRGQESMENLMNMGDYLGSIQGFWRIISNTLFGGVLLIAVFAIGILLIMISLRKRKIVKTDHDRQSVLDRPSIWNIVYLLTTCSLYFLLIAKIAVYSAERYMQPIYPIIILTFTALLYHAIQYFSKRAPVFIVSAALVLISINGYVNTTNFEYLRLQSEEAIELAEKYSDKDSIVIFDRVWKIPASYVELSNYKTVTFYDKSKLNPLYQNTDYDEFVLYVHGEAAPIVKDIVNKLPQIISYKKLSSYAYTDVYYLQ</sequence>
<dbReference type="Pfam" id="PF02366">
    <property type="entry name" value="PMT"/>
    <property type="match status" value="1"/>
</dbReference>
<feature type="transmembrane region" description="Helical" evidence="7">
    <location>
        <begin position="212"/>
        <end position="232"/>
    </location>
</feature>
<keyword evidence="3" id="KW-0808">Transferase</keyword>
<protein>
    <recommendedName>
        <fullName evidence="8">ArnT-like N-terminal domain-containing protein</fullName>
    </recommendedName>
</protein>
<dbReference type="InterPro" id="IPR003342">
    <property type="entry name" value="ArnT-like_N"/>
</dbReference>
<name>A0ABN1AYR3_9BACI</name>
<feature type="transmembrane region" description="Helical" evidence="7">
    <location>
        <begin position="341"/>
        <end position="363"/>
    </location>
</feature>
<comment type="caution">
    <text evidence="9">The sequence shown here is derived from an EMBL/GenBank/DDBJ whole genome shotgun (WGS) entry which is preliminary data.</text>
</comment>
<dbReference type="RefSeq" id="WP_343838353.1">
    <property type="nucleotide sequence ID" value="NZ_BAAADO010000002.1"/>
</dbReference>
<evidence type="ECO:0000259" key="8">
    <source>
        <dbReference type="Pfam" id="PF02366"/>
    </source>
</evidence>
<feature type="transmembrane region" description="Helical" evidence="7">
    <location>
        <begin position="299"/>
        <end position="320"/>
    </location>
</feature>
<accession>A0ABN1AYR3</accession>
<proteinExistence type="predicted"/>
<keyword evidence="2" id="KW-0328">Glycosyltransferase</keyword>
<evidence type="ECO:0000313" key="10">
    <source>
        <dbReference type="Proteomes" id="UP001500880"/>
    </source>
</evidence>
<evidence type="ECO:0000256" key="2">
    <source>
        <dbReference type="ARBA" id="ARBA00022676"/>
    </source>
</evidence>
<feature type="transmembrane region" description="Helical" evidence="7">
    <location>
        <begin position="369"/>
        <end position="389"/>
    </location>
</feature>
<feature type="transmembrane region" description="Helical" evidence="7">
    <location>
        <begin position="115"/>
        <end position="133"/>
    </location>
</feature>
<evidence type="ECO:0000313" key="9">
    <source>
        <dbReference type="EMBL" id="GAA0486736.1"/>
    </source>
</evidence>
<feature type="transmembrane region" description="Helical" evidence="7">
    <location>
        <begin position="166"/>
        <end position="184"/>
    </location>
</feature>
<feature type="transmembrane region" description="Helical" evidence="7">
    <location>
        <begin position="12"/>
        <end position="30"/>
    </location>
</feature>
<feature type="transmembrane region" description="Helical" evidence="7">
    <location>
        <begin position="239"/>
        <end position="261"/>
    </location>
</feature>
<dbReference type="Proteomes" id="UP001500880">
    <property type="component" value="Unassembled WGS sequence"/>
</dbReference>
<gene>
    <name evidence="9" type="ORF">GCM10008986_10180</name>
</gene>
<evidence type="ECO:0000256" key="5">
    <source>
        <dbReference type="ARBA" id="ARBA00022989"/>
    </source>
</evidence>
<evidence type="ECO:0000256" key="1">
    <source>
        <dbReference type="ARBA" id="ARBA00004127"/>
    </source>
</evidence>
<evidence type="ECO:0000256" key="4">
    <source>
        <dbReference type="ARBA" id="ARBA00022692"/>
    </source>
</evidence>
<organism evidence="9 10">
    <name type="scientific">Salinibacillus aidingensis</name>
    <dbReference type="NCBI Taxonomy" id="237684"/>
    <lineage>
        <taxon>Bacteria</taxon>
        <taxon>Bacillati</taxon>
        <taxon>Bacillota</taxon>
        <taxon>Bacilli</taxon>
        <taxon>Bacillales</taxon>
        <taxon>Bacillaceae</taxon>
        <taxon>Salinibacillus</taxon>
    </lineage>
</organism>
<evidence type="ECO:0000256" key="6">
    <source>
        <dbReference type="ARBA" id="ARBA00023136"/>
    </source>
</evidence>
<reference evidence="9 10" key="1">
    <citation type="journal article" date="2019" name="Int. J. Syst. Evol. Microbiol.">
        <title>The Global Catalogue of Microorganisms (GCM) 10K type strain sequencing project: providing services to taxonomists for standard genome sequencing and annotation.</title>
        <authorList>
            <consortium name="The Broad Institute Genomics Platform"/>
            <consortium name="The Broad Institute Genome Sequencing Center for Infectious Disease"/>
            <person name="Wu L."/>
            <person name="Ma J."/>
        </authorList>
    </citation>
    <scope>NUCLEOTIDE SEQUENCE [LARGE SCALE GENOMIC DNA]</scope>
    <source>
        <strain evidence="9 10">JCM 12389</strain>
    </source>
</reference>
<keyword evidence="4 7" id="KW-0812">Transmembrane</keyword>
<keyword evidence="5 7" id="KW-1133">Transmembrane helix</keyword>
<comment type="subcellular location">
    <subcellularLocation>
        <location evidence="1">Endomembrane system</location>
        <topology evidence="1">Multi-pass membrane protein</topology>
    </subcellularLocation>
</comment>
<keyword evidence="10" id="KW-1185">Reference proteome</keyword>
<dbReference type="EMBL" id="BAAADO010000002">
    <property type="protein sequence ID" value="GAA0486736.1"/>
    <property type="molecule type" value="Genomic_DNA"/>
</dbReference>